<dbReference type="RefSeq" id="WP_378044738.1">
    <property type="nucleotide sequence ID" value="NZ_JBHMDN010000005.1"/>
</dbReference>
<gene>
    <name evidence="3" type="ORF">ACFQMJ_28125</name>
</gene>
<dbReference type="EMBL" id="JBHTAI010000022">
    <property type="protein sequence ID" value="MFC7152420.1"/>
    <property type="molecule type" value="Genomic_DNA"/>
</dbReference>
<name>A0ABW2FGZ4_9BACL</name>
<feature type="region of interest" description="Disordered" evidence="1">
    <location>
        <begin position="269"/>
        <end position="292"/>
    </location>
</feature>
<keyword evidence="4" id="KW-1185">Reference proteome</keyword>
<evidence type="ECO:0000256" key="2">
    <source>
        <dbReference type="SAM" id="Phobius"/>
    </source>
</evidence>
<organism evidence="3 4">
    <name type="scientific">Cohnella cellulosilytica</name>
    <dbReference type="NCBI Taxonomy" id="986710"/>
    <lineage>
        <taxon>Bacteria</taxon>
        <taxon>Bacillati</taxon>
        <taxon>Bacillota</taxon>
        <taxon>Bacilli</taxon>
        <taxon>Bacillales</taxon>
        <taxon>Paenibacillaceae</taxon>
        <taxon>Cohnella</taxon>
    </lineage>
</organism>
<accession>A0ABW2FGZ4</accession>
<evidence type="ECO:0000313" key="4">
    <source>
        <dbReference type="Proteomes" id="UP001596378"/>
    </source>
</evidence>
<evidence type="ECO:0008006" key="5">
    <source>
        <dbReference type="Google" id="ProtNLM"/>
    </source>
</evidence>
<feature type="transmembrane region" description="Helical" evidence="2">
    <location>
        <begin position="46"/>
        <end position="66"/>
    </location>
</feature>
<keyword evidence="2" id="KW-1133">Transmembrane helix</keyword>
<reference evidence="4" key="1">
    <citation type="journal article" date="2019" name="Int. J. Syst. Evol. Microbiol.">
        <title>The Global Catalogue of Microorganisms (GCM) 10K type strain sequencing project: providing services to taxonomists for standard genome sequencing and annotation.</title>
        <authorList>
            <consortium name="The Broad Institute Genomics Platform"/>
            <consortium name="The Broad Institute Genome Sequencing Center for Infectious Disease"/>
            <person name="Wu L."/>
            <person name="Ma J."/>
        </authorList>
    </citation>
    <scope>NUCLEOTIDE SEQUENCE [LARGE SCALE GENOMIC DNA]</scope>
    <source>
        <strain evidence="4">KCTC 12907</strain>
    </source>
</reference>
<comment type="caution">
    <text evidence="3">The sequence shown here is derived from an EMBL/GenBank/DDBJ whole genome shotgun (WGS) entry which is preliminary data.</text>
</comment>
<evidence type="ECO:0000313" key="3">
    <source>
        <dbReference type="EMBL" id="MFC7152420.1"/>
    </source>
</evidence>
<sequence length="385" mass="42878">MKDADWERLLEESLASAEEPEEELNQTVIRRLREHRQMKPKYKKRLSVGLLAAVLLLVLSVSAYAATQLFSPKQVAERLGDRLLAEAFESDDAIAIDQSTASGDYRFTLHGLVSGAGLREFPQSSEEIYPDRTYAVVSIARQDGKPMPDTADPEYGKDPFFVSPLIKGQRPWQVNIFTMNGGYGETVMDGVTYRIIECDQVEMFADRGVYLAISSGSPFYSNEAFAYDEATGEIRAREDYSGSSVLFDLPIDLSKADPGKAEAYLKALLNPPSSPETTDEESPAAEEENKELTRIKNARAKMLAGERFGETIPESVREVSYDDSGKVKYSYDGWDVTSSPEDLFREGEVGFSHQLTISGKDDVYKALLFHRDENGVITGRIVLLD</sequence>
<feature type="compositionally biased region" description="Acidic residues" evidence="1">
    <location>
        <begin position="277"/>
        <end position="289"/>
    </location>
</feature>
<keyword evidence="2" id="KW-0812">Transmembrane</keyword>
<keyword evidence="2" id="KW-0472">Membrane</keyword>
<evidence type="ECO:0000256" key="1">
    <source>
        <dbReference type="SAM" id="MobiDB-lite"/>
    </source>
</evidence>
<proteinExistence type="predicted"/>
<dbReference type="Proteomes" id="UP001596378">
    <property type="component" value="Unassembled WGS sequence"/>
</dbReference>
<protein>
    <recommendedName>
        <fullName evidence="5">DUF4179 domain-containing protein</fullName>
    </recommendedName>
</protein>